<accession>A0A7W3P622</accession>
<evidence type="ECO:0000313" key="2">
    <source>
        <dbReference type="Proteomes" id="UP000523079"/>
    </source>
</evidence>
<sequence length="184" mass="19561">MSTRPGPGRAPRFAAVAGAIALLVALATGAHAYLALEPLGPDATAGPGRTVTVAGVDYRLDRFAVGTRFAPDEAGDDPVRAPAGTEIVFVTFTRTVHDRRSPLDEQFCDVSLRAGDDVWQTDDTVTYRIARPRRLTCSATDDAPLAYDQPARIGVAFLVPAGKADRAVLRIEVDGGDHGVELHR</sequence>
<dbReference type="Proteomes" id="UP000523079">
    <property type="component" value="Unassembled WGS sequence"/>
</dbReference>
<keyword evidence="2" id="KW-1185">Reference proteome</keyword>
<protein>
    <recommendedName>
        <fullName evidence="3">DUF4352 domain-containing protein</fullName>
    </recommendedName>
</protein>
<name>A0A7W3P622_9ACTN</name>
<organism evidence="1 2">
    <name type="scientific">Microlunatus kandeliicorticis</name>
    <dbReference type="NCBI Taxonomy" id="1759536"/>
    <lineage>
        <taxon>Bacteria</taxon>
        <taxon>Bacillati</taxon>
        <taxon>Actinomycetota</taxon>
        <taxon>Actinomycetes</taxon>
        <taxon>Propionibacteriales</taxon>
        <taxon>Propionibacteriaceae</taxon>
        <taxon>Microlunatus</taxon>
    </lineage>
</organism>
<dbReference type="EMBL" id="JACGWT010000003">
    <property type="protein sequence ID" value="MBA8794534.1"/>
    <property type="molecule type" value="Genomic_DNA"/>
</dbReference>
<reference evidence="1 2" key="1">
    <citation type="submission" date="2020-07" db="EMBL/GenBank/DDBJ databases">
        <title>Sequencing the genomes of 1000 actinobacteria strains.</title>
        <authorList>
            <person name="Klenk H.-P."/>
        </authorList>
    </citation>
    <scope>NUCLEOTIDE SEQUENCE [LARGE SCALE GENOMIC DNA]</scope>
    <source>
        <strain evidence="1 2">DSM 100723</strain>
    </source>
</reference>
<comment type="caution">
    <text evidence="1">The sequence shown here is derived from an EMBL/GenBank/DDBJ whole genome shotgun (WGS) entry which is preliminary data.</text>
</comment>
<proteinExistence type="predicted"/>
<evidence type="ECO:0000313" key="1">
    <source>
        <dbReference type="EMBL" id="MBA8794534.1"/>
    </source>
</evidence>
<evidence type="ECO:0008006" key="3">
    <source>
        <dbReference type="Google" id="ProtNLM"/>
    </source>
</evidence>
<dbReference type="AlphaFoldDB" id="A0A7W3P622"/>
<gene>
    <name evidence="1" type="ORF">FHX74_002153</name>
</gene>
<dbReference type="RefSeq" id="WP_182560095.1">
    <property type="nucleotide sequence ID" value="NZ_JACGWT010000003.1"/>
</dbReference>